<dbReference type="SUPFAM" id="SSF56672">
    <property type="entry name" value="DNA/RNA polymerases"/>
    <property type="match status" value="1"/>
</dbReference>
<evidence type="ECO:0000313" key="4">
    <source>
        <dbReference type="Proteomes" id="UP001234989"/>
    </source>
</evidence>
<organism evidence="3 4">
    <name type="scientific">Solanum verrucosum</name>
    <dbReference type="NCBI Taxonomy" id="315347"/>
    <lineage>
        <taxon>Eukaryota</taxon>
        <taxon>Viridiplantae</taxon>
        <taxon>Streptophyta</taxon>
        <taxon>Embryophyta</taxon>
        <taxon>Tracheophyta</taxon>
        <taxon>Spermatophyta</taxon>
        <taxon>Magnoliopsida</taxon>
        <taxon>eudicotyledons</taxon>
        <taxon>Gunneridae</taxon>
        <taxon>Pentapetalae</taxon>
        <taxon>asterids</taxon>
        <taxon>lamiids</taxon>
        <taxon>Solanales</taxon>
        <taxon>Solanaceae</taxon>
        <taxon>Solanoideae</taxon>
        <taxon>Solaneae</taxon>
        <taxon>Solanum</taxon>
    </lineage>
</organism>
<feature type="region of interest" description="Disordered" evidence="1">
    <location>
        <begin position="746"/>
        <end position="904"/>
    </location>
</feature>
<dbReference type="InterPro" id="IPR043502">
    <property type="entry name" value="DNA/RNA_pol_sf"/>
</dbReference>
<name>A0AAF0PQ42_SOLVR</name>
<accession>A0AAF0PQ42</accession>
<feature type="compositionally biased region" description="Low complexity" evidence="1">
    <location>
        <begin position="813"/>
        <end position="826"/>
    </location>
</feature>
<protein>
    <recommendedName>
        <fullName evidence="2">Reverse transcriptase domain-containing protein</fullName>
    </recommendedName>
</protein>
<dbReference type="Pfam" id="PF00078">
    <property type="entry name" value="RVT_1"/>
    <property type="match status" value="1"/>
</dbReference>
<dbReference type="Proteomes" id="UP001234989">
    <property type="component" value="Chromosome 1"/>
</dbReference>
<dbReference type="PANTHER" id="PTHR33116:SF85">
    <property type="entry name" value="REVERSE TRANSCRIPTASE ZINC-BINDING DOMAIN-CONTAINING PROTEIN"/>
    <property type="match status" value="1"/>
</dbReference>
<feature type="compositionally biased region" description="Pro residues" evidence="1">
    <location>
        <begin position="876"/>
        <end position="895"/>
    </location>
</feature>
<reference evidence="3" key="1">
    <citation type="submission" date="2023-08" db="EMBL/GenBank/DDBJ databases">
        <title>A de novo genome assembly of Solanum verrucosum Schlechtendal, a Mexican diploid species geographically isolated from the other diploid A-genome species in potato relatives.</title>
        <authorList>
            <person name="Hosaka K."/>
        </authorList>
    </citation>
    <scope>NUCLEOTIDE SEQUENCE</scope>
    <source>
        <tissue evidence="3">Young leaves</tissue>
    </source>
</reference>
<dbReference type="CDD" id="cd01650">
    <property type="entry name" value="RT_nLTR_like"/>
    <property type="match status" value="1"/>
</dbReference>
<dbReference type="InterPro" id="IPR000477">
    <property type="entry name" value="RT_dom"/>
</dbReference>
<feature type="compositionally biased region" description="Pro residues" evidence="1">
    <location>
        <begin position="827"/>
        <end position="851"/>
    </location>
</feature>
<dbReference type="AlphaFoldDB" id="A0AAF0PQ42"/>
<evidence type="ECO:0000259" key="2">
    <source>
        <dbReference type="PROSITE" id="PS50878"/>
    </source>
</evidence>
<gene>
    <name evidence="3" type="ORF">MTR67_001966</name>
</gene>
<feature type="domain" description="Reverse transcriptase" evidence="2">
    <location>
        <begin position="1"/>
        <end position="295"/>
    </location>
</feature>
<dbReference type="EMBL" id="CP133612">
    <property type="protein sequence ID" value="WMV08581.1"/>
    <property type="molecule type" value="Genomic_DNA"/>
</dbReference>
<sequence length="960" mass="108576">MQHIALIPKKSGAKELRDFRPISLIGSVYKLIAKILTERLKKVMHKLVDTQQMAFLRGRQITDAILIANECLDSRVKEKSPGVMCKLDIEKAYDHVNWSFLLEIMQRMGFGLKWIRWIKFCISTVKFSILINGSPEGFFPSDRGLRQGDPLSPFLFIIVMEGLNNMLKTAHTKGWIRGFNVANEGNLRLEVTHLQYADDTLIFCDAEESQLKILTVILILFEATSGLHIFCDAEESQLKILTVILILFEATSGLHINWRKSLIFPINEVNRMQHLTEILGGEIGKLPTVYLGMPLGAKSKSNEIWNGVLERCERRLSRWKAQYLSRGGRLTLINSVLDALPTYLMSVFPLPPKVEERIDASRRNFLWNGEKEYKGFHLVKWKTALWVRVIQAKYEKIDHRKTKEVTSTYGNGSLKQLFPDFYMLNQQHEATVQEVWSIHGWNLTYRRRIQHWEVDRLAEFYGTLDHFGRLKEGEALLGGFITAEAETINHLFLHCKVVRQLWHLFTSFRGTNWTMPQRASQAIESWNNEGSGSTDQSRWRIVPAVIWWTIWKERNMRCFESISSPLHRIKMNCIITFCYWCSSEYVDDPIAVRDILGHLKNNIAEFVAKCPNCQQIKVEYQKTGDMSQDISFPTWMWEDLNMDFIIELTSVNPVFHVSLLMKCIGDPTSIEPLESVGVKDSLSYEESPVEILNRQLTGAILSTPIALQGTLPRGRLPQGPPSPCLEGDCTEANTRPCLEDACPEANPRGRGAPPPLPRSHLPRGAHLPLPRGHLPLGEPLHPPSRPPTLRRTPLPPSLEATYPEANPSFSASRLPTPRRTPPTWRLPTPPPPPQPCLEAPPPPPAPTSRPPAPRRARLYPEVHPLPRGRLHRGAPALPPAPPLRPPTPRQTPPTPSLKAAFPKLNPPPMPSLKAACLKANTPTPSLKAACAEANPRPTPFLKAACFEVNPPYALPRGCLP</sequence>
<feature type="compositionally biased region" description="Low complexity" evidence="1">
    <location>
        <begin position="764"/>
        <end position="779"/>
    </location>
</feature>
<proteinExistence type="predicted"/>
<dbReference type="PROSITE" id="PS50878">
    <property type="entry name" value="RT_POL"/>
    <property type="match status" value="1"/>
</dbReference>
<evidence type="ECO:0000313" key="3">
    <source>
        <dbReference type="EMBL" id="WMV08581.1"/>
    </source>
</evidence>
<keyword evidence="4" id="KW-1185">Reference proteome</keyword>
<evidence type="ECO:0000256" key="1">
    <source>
        <dbReference type="SAM" id="MobiDB-lite"/>
    </source>
</evidence>
<dbReference type="PANTHER" id="PTHR33116">
    <property type="entry name" value="REVERSE TRANSCRIPTASE ZINC-BINDING DOMAIN-CONTAINING PROTEIN-RELATED-RELATED"/>
    <property type="match status" value="1"/>
</dbReference>